<feature type="signal peptide" evidence="20">
    <location>
        <begin position="1"/>
        <end position="25"/>
    </location>
</feature>
<dbReference type="SUPFAM" id="SSF53474">
    <property type="entry name" value="alpha/beta-Hydrolases"/>
    <property type="match status" value="1"/>
</dbReference>
<comment type="caution">
    <text evidence="22">The sequence shown here is derived from an EMBL/GenBank/DDBJ whole genome shotgun (WGS) entry which is preliminary data.</text>
</comment>
<comment type="catalytic activity">
    <reaction evidence="5">
        <text>formylthiophene + hydrogen cyanide = (2R)-2-hydroxy-2-(thiophen-2-yl)acetonitrile</text>
        <dbReference type="Rhea" id="RHEA:77455"/>
        <dbReference type="ChEBI" id="CHEBI:18407"/>
        <dbReference type="ChEBI" id="CHEBI:87301"/>
        <dbReference type="ChEBI" id="CHEBI:197332"/>
    </reaction>
</comment>
<evidence type="ECO:0000256" key="12">
    <source>
        <dbReference type="ARBA" id="ARBA00052609"/>
    </source>
</evidence>
<evidence type="ECO:0000256" key="4">
    <source>
        <dbReference type="ARBA" id="ARBA00050358"/>
    </source>
</evidence>
<dbReference type="AlphaFoldDB" id="A0AAN9M9T0"/>
<protein>
    <recommendedName>
        <fullName evidence="16">(S)-hydroxynitrile lyase</fullName>
        <ecNumber evidence="15">4.1.2.47</ecNumber>
    </recommendedName>
    <alternativeName>
        <fullName evidence="17">2-hydroxy-2-methylpropanenitrile lyase</fullName>
    </alternativeName>
    <alternativeName>
        <fullName evidence="18">Acetone cyanohydrin lyase</fullName>
    </alternativeName>
    <alternativeName>
        <fullName evidence="19">Hydroxynitrile lyase</fullName>
    </alternativeName>
</protein>
<evidence type="ECO:0000256" key="13">
    <source>
        <dbReference type="ARBA" id="ARBA00052826"/>
    </source>
</evidence>
<evidence type="ECO:0000256" key="18">
    <source>
        <dbReference type="ARBA" id="ARBA00078291"/>
    </source>
</evidence>
<evidence type="ECO:0000256" key="14">
    <source>
        <dbReference type="ARBA" id="ARBA00060885"/>
    </source>
</evidence>
<comment type="catalytic activity">
    <reaction evidence="1">
        <text>4-methoxybenzaldehyde + hydrogen cyanide = (2S)-2-hydroxy-2-(4-methoxyphenyl)acetonitrile</text>
        <dbReference type="Rhea" id="RHEA:77447"/>
        <dbReference type="ChEBI" id="CHEBI:18407"/>
        <dbReference type="ChEBI" id="CHEBI:28235"/>
        <dbReference type="ChEBI" id="CHEBI:197328"/>
    </reaction>
</comment>
<evidence type="ECO:0000256" key="17">
    <source>
        <dbReference type="ARBA" id="ARBA00076040"/>
    </source>
</evidence>
<keyword evidence="20" id="KW-0732">Signal</keyword>
<proteinExistence type="inferred from homology"/>
<feature type="domain" description="AB hydrolase-1" evidence="21">
    <location>
        <begin position="28"/>
        <end position="270"/>
    </location>
</feature>
<comment type="catalytic activity">
    <reaction evidence="3">
        <text>2-hydroxy-2-methylpropanenitrile = acetone + hydrogen cyanide</text>
        <dbReference type="Rhea" id="RHEA:11932"/>
        <dbReference type="ChEBI" id="CHEBI:15347"/>
        <dbReference type="ChEBI" id="CHEBI:15348"/>
        <dbReference type="ChEBI" id="CHEBI:18407"/>
    </reaction>
    <physiologicalReaction direction="left-to-right" evidence="3">
        <dbReference type="Rhea" id="RHEA:11933"/>
    </physiologicalReaction>
</comment>
<name>A0AAN9M9T0_CANGL</name>
<accession>A0AAN9M9T0</accession>
<evidence type="ECO:0000256" key="5">
    <source>
        <dbReference type="ARBA" id="ARBA00050608"/>
    </source>
</evidence>
<dbReference type="InterPro" id="IPR029058">
    <property type="entry name" value="AB_hydrolase_fold"/>
</dbReference>
<dbReference type="GO" id="GO:0080031">
    <property type="term" value="F:methyl salicylate esterase activity"/>
    <property type="evidence" value="ECO:0007669"/>
    <property type="project" value="TreeGrafter"/>
</dbReference>
<comment type="catalytic activity">
    <reaction evidence="7">
        <text>a disubstituted aliphatic (S)-hydroxynitrile = a ketone + hydrogen cyanide</text>
        <dbReference type="Rhea" id="RHEA:56592"/>
        <dbReference type="ChEBI" id="CHEBI:17087"/>
        <dbReference type="ChEBI" id="CHEBI:18407"/>
        <dbReference type="ChEBI" id="CHEBI:140597"/>
        <dbReference type="EC" id="4.1.2.47"/>
    </reaction>
</comment>
<dbReference type="InterPro" id="IPR045889">
    <property type="entry name" value="MES/HNL"/>
</dbReference>
<dbReference type="EC" id="4.1.2.47" evidence="15"/>
<evidence type="ECO:0000259" key="21">
    <source>
        <dbReference type="Pfam" id="PF12697"/>
    </source>
</evidence>
<evidence type="ECO:0000256" key="19">
    <source>
        <dbReference type="ARBA" id="ARBA00079794"/>
    </source>
</evidence>
<reference evidence="22 23" key="1">
    <citation type="submission" date="2024-01" db="EMBL/GenBank/DDBJ databases">
        <title>The genomes of 5 underutilized Papilionoideae crops provide insights into root nodulation and disease resistanc.</title>
        <authorList>
            <person name="Jiang F."/>
        </authorList>
    </citation>
    <scope>NUCLEOTIDE SEQUENCE [LARGE SCALE GENOMIC DNA]</scope>
    <source>
        <strain evidence="22">LVBAO_FW01</strain>
        <tissue evidence="22">Leaves</tissue>
    </source>
</reference>
<comment type="catalytic activity">
    <reaction evidence="12">
        <text>cyclohexanecarbaldehyde + hydrogen cyanide = (2S)-2-cyclohexyl-2-hydroxyacetonitrile</text>
        <dbReference type="Rhea" id="RHEA:77423"/>
        <dbReference type="ChEBI" id="CHEBI:18407"/>
        <dbReference type="ChEBI" id="CHEBI:197359"/>
        <dbReference type="ChEBI" id="CHEBI:197360"/>
    </reaction>
</comment>
<dbReference type="FunFam" id="3.40.50.1820:FF:000051">
    <property type="entry name" value="(S)-hydroxynitrile lyase"/>
    <property type="match status" value="1"/>
</dbReference>
<evidence type="ECO:0000256" key="3">
    <source>
        <dbReference type="ARBA" id="ARBA00050262"/>
    </source>
</evidence>
<evidence type="ECO:0000256" key="15">
    <source>
        <dbReference type="ARBA" id="ARBA00066572"/>
    </source>
</evidence>
<organism evidence="22 23">
    <name type="scientific">Canavalia gladiata</name>
    <name type="common">Sword bean</name>
    <name type="synonym">Dolichos gladiatus</name>
    <dbReference type="NCBI Taxonomy" id="3824"/>
    <lineage>
        <taxon>Eukaryota</taxon>
        <taxon>Viridiplantae</taxon>
        <taxon>Streptophyta</taxon>
        <taxon>Embryophyta</taxon>
        <taxon>Tracheophyta</taxon>
        <taxon>Spermatophyta</taxon>
        <taxon>Magnoliopsida</taxon>
        <taxon>eudicotyledons</taxon>
        <taxon>Gunneridae</taxon>
        <taxon>Pentapetalae</taxon>
        <taxon>rosids</taxon>
        <taxon>fabids</taxon>
        <taxon>Fabales</taxon>
        <taxon>Fabaceae</taxon>
        <taxon>Papilionoideae</taxon>
        <taxon>50 kb inversion clade</taxon>
        <taxon>NPAAA clade</taxon>
        <taxon>indigoferoid/millettioid clade</taxon>
        <taxon>Phaseoleae</taxon>
        <taxon>Canavalia</taxon>
    </lineage>
</organism>
<comment type="catalytic activity">
    <reaction evidence="10">
        <text>3-formylthiophene + hydrogen cyanide = (2S)-2-hydroxy-2-(thiophen-3-yl)acetonitrile</text>
        <dbReference type="Rhea" id="RHEA:77459"/>
        <dbReference type="ChEBI" id="CHEBI:18407"/>
        <dbReference type="ChEBI" id="CHEBI:87611"/>
        <dbReference type="ChEBI" id="CHEBI:197333"/>
    </reaction>
</comment>
<dbReference type="PANTHER" id="PTHR10992">
    <property type="entry name" value="METHYLESTERASE FAMILY MEMBER"/>
    <property type="match status" value="1"/>
</dbReference>
<comment type="catalytic activity">
    <reaction evidence="4">
        <text>benzaldehyde + hydrogen cyanide = (S)-mandelonitrile</text>
        <dbReference type="Rhea" id="RHEA:77427"/>
        <dbReference type="ChEBI" id="CHEBI:17169"/>
        <dbReference type="ChEBI" id="CHEBI:18407"/>
        <dbReference type="ChEBI" id="CHEBI:36941"/>
    </reaction>
</comment>
<comment type="catalytic activity">
    <reaction evidence="2">
        <text>a monosubstituted aliphatic (S)-hydroxynitrile = an aldehyde + hydrogen cyanide</text>
        <dbReference type="Rhea" id="RHEA:56588"/>
        <dbReference type="ChEBI" id="CHEBI:17478"/>
        <dbReference type="ChEBI" id="CHEBI:18407"/>
        <dbReference type="ChEBI" id="CHEBI:140596"/>
        <dbReference type="EC" id="4.1.2.47"/>
    </reaction>
</comment>
<dbReference type="Pfam" id="PF12697">
    <property type="entry name" value="Abhydrolase_6"/>
    <property type="match status" value="1"/>
</dbReference>
<comment type="catalytic activity">
    <reaction evidence="9">
        <text>2-methylpropanal + hydrogen cyanide = (2S)-2-hydroxy-3-methylbutanenitrile</text>
        <dbReference type="Rhea" id="RHEA:77403"/>
        <dbReference type="ChEBI" id="CHEBI:18407"/>
        <dbReference type="ChEBI" id="CHEBI:48943"/>
        <dbReference type="ChEBI" id="CHEBI:197354"/>
    </reaction>
</comment>
<dbReference type="GO" id="GO:0080030">
    <property type="term" value="F:methyl indole-3-acetate esterase activity"/>
    <property type="evidence" value="ECO:0007669"/>
    <property type="project" value="TreeGrafter"/>
</dbReference>
<evidence type="ECO:0000256" key="20">
    <source>
        <dbReference type="SAM" id="SignalP"/>
    </source>
</evidence>
<comment type="catalytic activity">
    <reaction evidence="13">
        <text>an aromatic (S)-hydroxynitrile = an aromatic aldehyde + hydrogen cyanide</text>
        <dbReference type="Rhea" id="RHEA:54660"/>
        <dbReference type="ChEBI" id="CHEBI:18407"/>
        <dbReference type="ChEBI" id="CHEBI:33855"/>
        <dbReference type="ChEBI" id="CHEBI:138306"/>
        <dbReference type="EC" id="4.1.2.47"/>
    </reaction>
</comment>
<comment type="similarity">
    <text evidence="14">Belongs to the AB hydrolase superfamily. Hydroxynitrile lyase family.</text>
</comment>
<evidence type="ECO:0000256" key="10">
    <source>
        <dbReference type="ARBA" id="ARBA00052511"/>
    </source>
</evidence>
<dbReference type="PANTHER" id="PTHR10992:SF1077">
    <property type="entry name" value="ALPHA_BETA FOLD HYDROLASE"/>
    <property type="match status" value="1"/>
</dbReference>
<evidence type="ECO:0000313" key="23">
    <source>
        <dbReference type="Proteomes" id="UP001367508"/>
    </source>
</evidence>
<evidence type="ECO:0000256" key="7">
    <source>
        <dbReference type="ARBA" id="ARBA00051735"/>
    </source>
</evidence>
<dbReference type="EMBL" id="JAYMYQ010000002">
    <property type="protein sequence ID" value="KAK7350489.1"/>
    <property type="molecule type" value="Genomic_DNA"/>
</dbReference>
<dbReference type="GO" id="GO:0080032">
    <property type="term" value="F:methyl jasmonate esterase activity"/>
    <property type="evidence" value="ECO:0007669"/>
    <property type="project" value="TreeGrafter"/>
</dbReference>
<evidence type="ECO:0000256" key="8">
    <source>
        <dbReference type="ARBA" id="ARBA00051977"/>
    </source>
</evidence>
<sequence>MSKRETHFVLILVLFSLSLFVCVNGKHFVLVHGAGHGAWCWYKVATMLESSGHNVTTLDLVGSGINPKQVQDIHSISQYYEPLMKFMGSIPPKEKVILVGHSLGGISISVAMERFPQKISVAIFVTAFVAAENLTYPAILREANRLGIFRGIKLLHFGGPNKTVTAALSEPEFLRSKLYQLSPFEDFTLATSLVRLSPFFNDNDPLLLKESAVTNDRNGRVTKVFIISKRDKLITKDFQLWMIARARPFAEVKEIKGSDHMVMFSKPKRLTSHLLHIANKY</sequence>
<dbReference type="GO" id="GO:0009694">
    <property type="term" value="P:jasmonic acid metabolic process"/>
    <property type="evidence" value="ECO:0007669"/>
    <property type="project" value="TreeGrafter"/>
</dbReference>
<dbReference type="InterPro" id="IPR000073">
    <property type="entry name" value="AB_hydrolase_1"/>
</dbReference>
<evidence type="ECO:0000256" key="11">
    <source>
        <dbReference type="ARBA" id="ARBA00052600"/>
    </source>
</evidence>
<evidence type="ECO:0000256" key="6">
    <source>
        <dbReference type="ARBA" id="ARBA00051647"/>
    </source>
</evidence>
<evidence type="ECO:0000313" key="22">
    <source>
        <dbReference type="EMBL" id="KAK7350489.1"/>
    </source>
</evidence>
<dbReference type="Proteomes" id="UP001367508">
    <property type="component" value="Unassembled WGS sequence"/>
</dbReference>
<evidence type="ECO:0000256" key="16">
    <source>
        <dbReference type="ARBA" id="ARBA00069221"/>
    </source>
</evidence>
<dbReference type="GO" id="GO:0047606">
    <property type="term" value="F:(S)-hydroxynitrile lyase activity"/>
    <property type="evidence" value="ECO:0007669"/>
    <property type="project" value="UniProtKB-EC"/>
</dbReference>
<keyword evidence="23" id="KW-1185">Reference proteome</keyword>
<evidence type="ECO:0000256" key="1">
    <source>
        <dbReference type="ARBA" id="ARBA00050104"/>
    </source>
</evidence>
<dbReference type="Gene3D" id="3.40.50.1820">
    <property type="entry name" value="alpha/beta hydrolase"/>
    <property type="match status" value="1"/>
</dbReference>
<dbReference type="GO" id="GO:0009696">
    <property type="term" value="P:salicylic acid metabolic process"/>
    <property type="evidence" value="ECO:0007669"/>
    <property type="project" value="TreeGrafter"/>
</dbReference>
<comment type="catalytic activity">
    <reaction evidence="8">
        <text>acrolein + hydrogen cyanide = (2S)-2-hydroxybut-3-enenitrile</text>
        <dbReference type="Rhea" id="RHEA:77411"/>
        <dbReference type="ChEBI" id="CHEBI:15368"/>
        <dbReference type="ChEBI" id="CHEBI:18407"/>
        <dbReference type="ChEBI" id="CHEBI:197356"/>
    </reaction>
</comment>
<evidence type="ECO:0000256" key="2">
    <source>
        <dbReference type="ARBA" id="ARBA00050241"/>
    </source>
</evidence>
<gene>
    <name evidence="22" type="ORF">VNO77_09179</name>
</gene>
<comment type="catalytic activity">
    <reaction evidence="6">
        <text>butan-2-one + hydrogen cyanide = 2-hydroxy-2-methylbutanenitrile</text>
        <dbReference type="Rhea" id="RHEA:77467"/>
        <dbReference type="ChEBI" id="CHEBI:18407"/>
        <dbReference type="ChEBI" id="CHEBI:28398"/>
        <dbReference type="ChEBI" id="CHEBI:60954"/>
    </reaction>
    <physiologicalReaction direction="right-to-left" evidence="6">
        <dbReference type="Rhea" id="RHEA:77469"/>
    </physiologicalReaction>
</comment>
<feature type="chain" id="PRO_5042915915" description="(S)-hydroxynitrile lyase" evidence="20">
    <location>
        <begin position="26"/>
        <end position="281"/>
    </location>
</feature>
<evidence type="ECO:0000256" key="9">
    <source>
        <dbReference type="ARBA" id="ARBA00052033"/>
    </source>
</evidence>
<comment type="catalytic activity">
    <reaction evidence="11">
        <text>2,2-dimethylpropanal + hydrogen cyanide = (2S)-2-hydroxy-3,3-dimethylbutanenitrile</text>
        <dbReference type="Rhea" id="RHEA:77407"/>
        <dbReference type="ChEBI" id="CHEBI:18407"/>
        <dbReference type="ChEBI" id="CHEBI:141557"/>
        <dbReference type="ChEBI" id="CHEBI:197355"/>
    </reaction>
</comment>